<dbReference type="Pfam" id="PF01797">
    <property type="entry name" value="Y1_Tnp"/>
    <property type="match status" value="1"/>
</dbReference>
<dbReference type="Proteomes" id="UP000176923">
    <property type="component" value="Unassembled WGS sequence"/>
</dbReference>
<sequence length="209" mass="24876">MPAKNTIKTYIENGYYHVYNRGVEKRKIFLDDMDYRMFLHFIKYYLSPPDKNDVIQKFHSLRQQVKLLAFCLMPNHYHLLLLQTTTSGMTEFLRAICTNYVCYFNKKNQRVGGLFQGKYKAVLIDNDEYLLHLSRYIHTNPLKKYSEYPYSSYPYYLGYKSANWLNVNPILEYFSSPSFTPLKPFSTYQKFVEDNPINIEKEVGILALE</sequence>
<feature type="domain" description="Transposase IS200-like" evidence="1">
    <location>
        <begin position="11"/>
        <end position="140"/>
    </location>
</feature>
<dbReference type="SMART" id="SM01321">
    <property type="entry name" value="Y1_Tnp"/>
    <property type="match status" value="1"/>
</dbReference>
<evidence type="ECO:0000313" key="3">
    <source>
        <dbReference type="Proteomes" id="UP000176923"/>
    </source>
</evidence>
<dbReference type="GO" id="GO:0006313">
    <property type="term" value="P:DNA transposition"/>
    <property type="evidence" value="ECO:0007669"/>
    <property type="project" value="InterPro"/>
</dbReference>
<dbReference type="PANTHER" id="PTHR34322:SF2">
    <property type="entry name" value="TRANSPOSASE IS200-LIKE DOMAIN-CONTAINING PROTEIN"/>
    <property type="match status" value="1"/>
</dbReference>
<dbReference type="SUPFAM" id="SSF143422">
    <property type="entry name" value="Transposase IS200-like"/>
    <property type="match status" value="1"/>
</dbReference>
<accession>A0A1F5ZP45</accession>
<dbReference type="PANTHER" id="PTHR34322">
    <property type="entry name" value="TRANSPOSASE, Y1_TNP DOMAIN-CONTAINING"/>
    <property type="match status" value="1"/>
</dbReference>
<comment type="caution">
    <text evidence="2">The sequence shown here is derived from an EMBL/GenBank/DDBJ whole genome shotgun (WGS) entry which is preliminary data.</text>
</comment>
<reference evidence="2 3" key="1">
    <citation type="journal article" date="2016" name="Nat. Commun.">
        <title>Thousands of microbial genomes shed light on interconnected biogeochemical processes in an aquifer system.</title>
        <authorList>
            <person name="Anantharaman K."/>
            <person name="Brown C.T."/>
            <person name="Hug L.A."/>
            <person name="Sharon I."/>
            <person name="Castelle C.J."/>
            <person name="Probst A.J."/>
            <person name="Thomas B.C."/>
            <person name="Singh A."/>
            <person name="Wilkins M.J."/>
            <person name="Karaoz U."/>
            <person name="Brodie E.L."/>
            <person name="Williams K.H."/>
            <person name="Hubbard S.S."/>
            <person name="Banfield J.F."/>
        </authorList>
    </citation>
    <scope>NUCLEOTIDE SEQUENCE [LARGE SCALE GENOMIC DNA]</scope>
</reference>
<organism evidence="2 3">
    <name type="scientific">Candidatus Gottesmanbacteria bacterium RIFCSPHIGHO2_02_FULL_39_11</name>
    <dbReference type="NCBI Taxonomy" id="1798382"/>
    <lineage>
        <taxon>Bacteria</taxon>
        <taxon>Candidatus Gottesmaniibacteriota</taxon>
    </lineage>
</organism>
<evidence type="ECO:0000313" key="2">
    <source>
        <dbReference type="EMBL" id="OGG14105.1"/>
    </source>
</evidence>
<dbReference type="GO" id="GO:0004803">
    <property type="term" value="F:transposase activity"/>
    <property type="evidence" value="ECO:0007669"/>
    <property type="project" value="InterPro"/>
</dbReference>
<proteinExistence type="predicted"/>
<dbReference type="InterPro" id="IPR002686">
    <property type="entry name" value="Transposase_17"/>
</dbReference>
<dbReference type="InterPro" id="IPR036515">
    <property type="entry name" value="Transposase_17_sf"/>
</dbReference>
<dbReference type="GO" id="GO:0003677">
    <property type="term" value="F:DNA binding"/>
    <property type="evidence" value="ECO:0007669"/>
    <property type="project" value="InterPro"/>
</dbReference>
<dbReference type="EMBL" id="MFJL01000027">
    <property type="protein sequence ID" value="OGG14105.1"/>
    <property type="molecule type" value="Genomic_DNA"/>
</dbReference>
<evidence type="ECO:0000259" key="1">
    <source>
        <dbReference type="SMART" id="SM01321"/>
    </source>
</evidence>
<gene>
    <name evidence="2" type="ORF">A3D77_06370</name>
</gene>
<dbReference type="AlphaFoldDB" id="A0A1F5ZP45"/>
<protein>
    <recommendedName>
        <fullName evidence="1">Transposase IS200-like domain-containing protein</fullName>
    </recommendedName>
</protein>
<dbReference type="Gene3D" id="3.30.70.1290">
    <property type="entry name" value="Transposase IS200-like"/>
    <property type="match status" value="1"/>
</dbReference>
<name>A0A1F5ZP45_9BACT</name>
<dbReference type="STRING" id="1798382.A3D77_06370"/>